<organism evidence="4">
    <name type="scientific">Haemonchus placei</name>
    <name type="common">Barber's pole worm</name>
    <dbReference type="NCBI Taxonomy" id="6290"/>
    <lineage>
        <taxon>Eukaryota</taxon>
        <taxon>Metazoa</taxon>
        <taxon>Ecdysozoa</taxon>
        <taxon>Nematoda</taxon>
        <taxon>Chromadorea</taxon>
        <taxon>Rhabditida</taxon>
        <taxon>Rhabditina</taxon>
        <taxon>Rhabditomorpha</taxon>
        <taxon>Strongyloidea</taxon>
        <taxon>Trichostrongylidae</taxon>
        <taxon>Haemonchus</taxon>
    </lineage>
</organism>
<keyword evidence="3" id="KW-1185">Reference proteome</keyword>
<gene>
    <name evidence="2" type="ORF">HPLM_LOCUS4253</name>
</gene>
<evidence type="ECO:0000313" key="2">
    <source>
        <dbReference type="EMBL" id="VDO22808.1"/>
    </source>
</evidence>
<dbReference type="STRING" id="6290.A0A158QKB6"/>
<feature type="region of interest" description="Disordered" evidence="1">
    <location>
        <begin position="321"/>
        <end position="357"/>
    </location>
</feature>
<dbReference type="AlphaFoldDB" id="A0A158QKB6"/>
<dbReference type="InterPro" id="IPR036691">
    <property type="entry name" value="Endo/exonu/phosph_ase_sf"/>
</dbReference>
<evidence type="ECO:0000256" key="1">
    <source>
        <dbReference type="SAM" id="MobiDB-lite"/>
    </source>
</evidence>
<dbReference type="WBParaSite" id="HPLM_0000426101-mRNA-1">
    <property type="protein sequence ID" value="HPLM_0000426101-mRNA-1"/>
    <property type="gene ID" value="HPLM_0000426101"/>
</dbReference>
<evidence type="ECO:0000313" key="3">
    <source>
        <dbReference type="Proteomes" id="UP000268014"/>
    </source>
</evidence>
<sequence length="357" mass="41661">MGVHGIEWNEHCERLSESIMSTHTIHDNSQFQKPSKLRWTWESPGGQFHNEIDHIIFNRRFCLTDVAFVPKFYTGSDHRLFRARFRLSVRGDRAMKFRKRRPKTFINWDLKGRRAAVMDEAAEAGKSIRKAQRSFANYKTKMTSLRRPDRTVTASRREMEKVIYDFYWDLYDNYVYLPTHYHGQDEYIAPSILLPKFDLPSRRGSTVPGPDRMKPEYLESLPHLTAHRALLCTFTIFSAGNIPWDEVEYAPNTTLTAPSEGGCLKQCLEDFPECGMVITDKVDELIYCFLCYVRAIPLHNASTNVRPVSEDEYKFASNATTSGDRKAFQESTKQKQKWTPKHLTETDKERRRKRVIG</sequence>
<dbReference type="SUPFAM" id="SSF56219">
    <property type="entry name" value="DNase I-like"/>
    <property type="match status" value="1"/>
</dbReference>
<proteinExistence type="predicted"/>
<evidence type="ECO:0000313" key="4">
    <source>
        <dbReference type="WBParaSite" id="HPLM_0000426101-mRNA-1"/>
    </source>
</evidence>
<reference evidence="4" key="1">
    <citation type="submission" date="2016-04" db="UniProtKB">
        <authorList>
            <consortium name="WormBaseParasite"/>
        </authorList>
    </citation>
    <scope>IDENTIFICATION</scope>
</reference>
<accession>A0A158QKB6</accession>
<protein>
    <submittedName>
        <fullName evidence="4">Endo/exonuclease/phosphatase domain-containing protein</fullName>
    </submittedName>
</protein>
<reference evidence="2 3" key="2">
    <citation type="submission" date="2018-11" db="EMBL/GenBank/DDBJ databases">
        <authorList>
            <consortium name="Pathogen Informatics"/>
        </authorList>
    </citation>
    <scope>NUCLEOTIDE SEQUENCE [LARGE SCALE GENOMIC DNA]</scope>
    <source>
        <strain evidence="2 3">MHpl1</strain>
    </source>
</reference>
<dbReference type="EMBL" id="UZAF01016190">
    <property type="protein sequence ID" value="VDO22808.1"/>
    <property type="molecule type" value="Genomic_DNA"/>
</dbReference>
<dbReference type="Proteomes" id="UP000268014">
    <property type="component" value="Unassembled WGS sequence"/>
</dbReference>
<name>A0A158QKB6_HAEPC</name>
<dbReference type="OrthoDB" id="5842760at2759"/>